<name>A0ABU5VSU1_9BACT</name>
<dbReference type="RefSeq" id="WP_323575289.1">
    <property type="nucleotide sequence ID" value="NZ_JAYGJQ010000001.1"/>
</dbReference>
<evidence type="ECO:0000313" key="1">
    <source>
        <dbReference type="EMBL" id="MEA9355667.1"/>
    </source>
</evidence>
<dbReference type="EMBL" id="JAYGJQ010000001">
    <property type="protein sequence ID" value="MEA9355667.1"/>
    <property type="molecule type" value="Genomic_DNA"/>
</dbReference>
<gene>
    <name evidence="1" type="ORF">SHI21_05630</name>
</gene>
<reference evidence="1 2" key="1">
    <citation type="submission" date="2023-11" db="EMBL/GenBank/DDBJ databases">
        <title>A Novel Polar Bacteriovorax (B. antarcticus) Isolated from the Biocrust in Antarctica.</title>
        <authorList>
            <person name="Mun W."/>
            <person name="Choi S.Y."/>
            <person name="Mitchell R.J."/>
        </authorList>
    </citation>
    <scope>NUCLEOTIDE SEQUENCE [LARGE SCALE GENOMIC DNA]</scope>
    <source>
        <strain evidence="1 2">PP10</strain>
    </source>
</reference>
<keyword evidence="2" id="KW-1185">Reference proteome</keyword>
<evidence type="ECO:0000313" key="2">
    <source>
        <dbReference type="Proteomes" id="UP001302274"/>
    </source>
</evidence>
<organism evidence="1 2">
    <name type="scientific">Bacteriovorax antarcticus</name>
    <dbReference type="NCBI Taxonomy" id="3088717"/>
    <lineage>
        <taxon>Bacteria</taxon>
        <taxon>Pseudomonadati</taxon>
        <taxon>Bdellovibrionota</taxon>
        <taxon>Bacteriovoracia</taxon>
        <taxon>Bacteriovoracales</taxon>
        <taxon>Bacteriovoracaceae</taxon>
        <taxon>Bacteriovorax</taxon>
    </lineage>
</organism>
<sequence>MLDHGNVLSGAEIMEMAEGHSKIYQNAELVNVLKKIDRESYISFRLDHLFGISIKDVKEIINYTDDDY</sequence>
<proteinExistence type="predicted"/>
<comment type="caution">
    <text evidence="1">The sequence shown here is derived from an EMBL/GenBank/DDBJ whole genome shotgun (WGS) entry which is preliminary data.</text>
</comment>
<protein>
    <submittedName>
        <fullName evidence="1">Uncharacterized protein</fullName>
    </submittedName>
</protein>
<accession>A0ABU5VSU1</accession>
<dbReference type="Proteomes" id="UP001302274">
    <property type="component" value="Unassembled WGS sequence"/>
</dbReference>